<evidence type="ECO:0000256" key="3">
    <source>
        <dbReference type="ARBA" id="ARBA00022771"/>
    </source>
</evidence>
<dbReference type="EMBL" id="CAVLGL010000068">
    <property type="protein sequence ID" value="CAK1584962.1"/>
    <property type="molecule type" value="Genomic_DNA"/>
</dbReference>
<evidence type="ECO:0000256" key="4">
    <source>
        <dbReference type="ARBA" id="ARBA00022833"/>
    </source>
</evidence>
<dbReference type="SUPFAM" id="SSF53098">
    <property type="entry name" value="Ribonuclease H-like"/>
    <property type="match status" value="1"/>
</dbReference>
<keyword evidence="3" id="KW-0863">Zinc-finger</keyword>
<keyword evidence="2" id="KW-0479">Metal-binding</keyword>
<evidence type="ECO:0000256" key="5">
    <source>
        <dbReference type="ARBA" id="ARBA00023242"/>
    </source>
</evidence>
<keyword evidence="8" id="KW-1185">Reference proteome</keyword>
<dbReference type="InterPro" id="IPR052035">
    <property type="entry name" value="ZnF_BED_domain_contain"/>
</dbReference>
<evidence type="ECO:0000259" key="6">
    <source>
        <dbReference type="Pfam" id="PF05699"/>
    </source>
</evidence>
<dbReference type="PANTHER" id="PTHR46481">
    <property type="entry name" value="ZINC FINGER BED DOMAIN-CONTAINING PROTEIN 4"/>
    <property type="match status" value="1"/>
</dbReference>
<organism evidence="7 8">
    <name type="scientific">Parnassius mnemosyne</name>
    <name type="common">clouded apollo</name>
    <dbReference type="NCBI Taxonomy" id="213953"/>
    <lineage>
        <taxon>Eukaryota</taxon>
        <taxon>Metazoa</taxon>
        <taxon>Ecdysozoa</taxon>
        <taxon>Arthropoda</taxon>
        <taxon>Hexapoda</taxon>
        <taxon>Insecta</taxon>
        <taxon>Pterygota</taxon>
        <taxon>Neoptera</taxon>
        <taxon>Endopterygota</taxon>
        <taxon>Lepidoptera</taxon>
        <taxon>Glossata</taxon>
        <taxon>Ditrysia</taxon>
        <taxon>Papilionoidea</taxon>
        <taxon>Papilionidae</taxon>
        <taxon>Parnassiinae</taxon>
        <taxon>Parnassini</taxon>
        <taxon>Parnassius</taxon>
        <taxon>Driopa</taxon>
    </lineage>
</organism>
<dbReference type="Pfam" id="PF05699">
    <property type="entry name" value="Dimer_Tnp_hAT"/>
    <property type="match status" value="1"/>
</dbReference>
<dbReference type="InterPro" id="IPR008906">
    <property type="entry name" value="HATC_C_dom"/>
</dbReference>
<evidence type="ECO:0000313" key="8">
    <source>
        <dbReference type="Proteomes" id="UP001314205"/>
    </source>
</evidence>
<dbReference type="InterPro" id="IPR012337">
    <property type="entry name" value="RNaseH-like_sf"/>
</dbReference>
<evidence type="ECO:0000256" key="2">
    <source>
        <dbReference type="ARBA" id="ARBA00022723"/>
    </source>
</evidence>
<keyword evidence="5" id="KW-0539">Nucleus</keyword>
<proteinExistence type="predicted"/>
<keyword evidence="4" id="KW-0862">Zinc</keyword>
<gene>
    <name evidence="7" type="ORF">PARMNEM_LOCUS6111</name>
</gene>
<protein>
    <recommendedName>
        <fullName evidence="6">HAT C-terminal dimerisation domain-containing protein</fullName>
    </recommendedName>
</protein>
<dbReference type="GO" id="GO:0005634">
    <property type="term" value="C:nucleus"/>
    <property type="evidence" value="ECO:0007669"/>
    <property type="project" value="UniProtKB-SubCell"/>
</dbReference>
<dbReference type="PANTHER" id="PTHR46481:SF10">
    <property type="entry name" value="ZINC FINGER BED DOMAIN-CONTAINING PROTEIN 39"/>
    <property type="match status" value="1"/>
</dbReference>
<reference evidence="7 8" key="1">
    <citation type="submission" date="2023-11" db="EMBL/GenBank/DDBJ databases">
        <authorList>
            <person name="Hedman E."/>
            <person name="Englund M."/>
            <person name="Stromberg M."/>
            <person name="Nyberg Akerstrom W."/>
            <person name="Nylinder S."/>
            <person name="Jareborg N."/>
            <person name="Kallberg Y."/>
            <person name="Kronander E."/>
        </authorList>
    </citation>
    <scope>NUCLEOTIDE SEQUENCE [LARGE SCALE GENOMIC DNA]</scope>
</reference>
<name>A0AAV1KSX0_9NEOP</name>
<dbReference type="Proteomes" id="UP001314205">
    <property type="component" value="Unassembled WGS sequence"/>
</dbReference>
<dbReference type="AlphaFoldDB" id="A0AAV1KSX0"/>
<dbReference type="GO" id="GO:0046983">
    <property type="term" value="F:protein dimerization activity"/>
    <property type="evidence" value="ECO:0007669"/>
    <property type="project" value="InterPro"/>
</dbReference>
<comment type="caution">
    <text evidence="7">The sequence shown here is derived from an EMBL/GenBank/DDBJ whole genome shotgun (WGS) entry which is preliminary data.</text>
</comment>
<feature type="domain" description="HAT C-terminal dimerisation" evidence="6">
    <location>
        <begin position="543"/>
        <end position="617"/>
    </location>
</feature>
<evidence type="ECO:0000313" key="7">
    <source>
        <dbReference type="EMBL" id="CAK1584962.1"/>
    </source>
</evidence>
<comment type="subcellular location">
    <subcellularLocation>
        <location evidence="1">Nucleus</location>
    </subcellularLocation>
</comment>
<sequence length="625" mass="71894">MGRKKVNRIYSMFAYDEETQKSKCLMEGCDTTIKGNHGANLLRHFFSQHRAKYNEIHSSNLAAKENILPQTSNTKTVLQCCTRLVTDHGRPFNFIEDKAFRDILKLIPGVTQNQHQAINIKNVRSSIQDMAHEVRGKICNEIKNNLLAIKVDIASIKLRRFLGLNIQYVLDGKIVLRNLSIVELFDRSTGQYLKENVVFILSRYGIELNQIHTITTDNGANMISMTNQLNEAARDSLNQSVSETFDDFDIETVIDYNEEDPSFIEHSLELDTSTGSTPEAVRTVTSIRCAAHCLQLAVKDACQEMEEFLGHCRKIVRNLRTPTVAMRLKQLKLQNAVIDTPIRWDSTANMLERLHKLKDFCTTNLVFEPETIWDSIEKYLNILQPCRILSKRLQMEQLTFGDFYIAWMKCRLQVEQIDDNFAQRLLCCLRSRQEMLFTNEYFLAAIYLDPRVNATLSNAQQINARAVLVETYKRLTRLATPEPSTSGVDDDAPGTSAELDSCGQNINFDNYLREHFFSIRYTTTDEPHTSQSLEREINLKLIAFIQEPVLPSKTNVLEYWERKQFTDPYLYKLAKVILVTPPTSVSVERLFSSLKFVLNNLRMSLSDSIIDDVLVVRNIHLFDEE</sequence>
<accession>A0AAV1KSX0</accession>
<dbReference type="GO" id="GO:0008270">
    <property type="term" value="F:zinc ion binding"/>
    <property type="evidence" value="ECO:0007669"/>
    <property type="project" value="UniProtKB-KW"/>
</dbReference>
<evidence type="ECO:0000256" key="1">
    <source>
        <dbReference type="ARBA" id="ARBA00004123"/>
    </source>
</evidence>